<evidence type="ECO:0000256" key="8">
    <source>
        <dbReference type="PROSITE-ProRule" id="PRU00282"/>
    </source>
</evidence>
<evidence type="ECO:0000256" key="7">
    <source>
        <dbReference type="ARBA" id="ARBA00023136"/>
    </source>
</evidence>
<keyword evidence="5" id="KW-0677">Repeat</keyword>
<dbReference type="Pfam" id="PF00153">
    <property type="entry name" value="Mito_carr"/>
    <property type="match status" value="2"/>
</dbReference>
<feature type="chain" id="PRO_5030918754" description="Mitochondrial carrier protein" evidence="10">
    <location>
        <begin position="24"/>
        <end position="363"/>
    </location>
</feature>
<dbReference type="PANTHER" id="PTHR45667">
    <property type="entry name" value="S-ADENOSYLMETHIONINE MITOCHONDRIAL CARRIER PROTEIN"/>
    <property type="match status" value="1"/>
</dbReference>
<evidence type="ECO:0000256" key="3">
    <source>
        <dbReference type="ARBA" id="ARBA00022448"/>
    </source>
</evidence>
<keyword evidence="3 9" id="KW-0813">Transport</keyword>
<name>A0A7S0C337_9STRA</name>
<comment type="subcellular location">
    <subcellularLocation>
        <location evidence="1">Membrane</location>
        <topology evidence="1">Multi-pass membrane protein</topology>
    </subcellularLocation>
</comment>
<evidence type="ECO:0000256" key="6">
    <source>
        <dbReference type="ARBA" id="ARBA00022989"/>
    </source>
</evidence>
<dbReference type="GO" id="GO:0016020">
    <property type="term" value="C:membrane"/>
    <property type="evidence" value="ECO:0007669"/>
    <property type="project" value="UniProtKB-SubCell"/>
</dbReference>
<dbReference type="InterPro" id="IPR018108">
    <property type="entry name" value="MCP_transmembrane"/>
</dbReference>
<dbReference type="PROSITE" id="PS50920">
    <property type="entry name" value="SOLCAR"/>
    <property type="match status" value="3"/>
</dbReference>
<evidence type="ECO:0008006" key="12">
    <source>
        <dbReference type="Google" id="ProtNLM"/>
    </source>
</evidence>
<dbReference type="Gene3D" id="1.50.40.10">
    <property type="entry name" value="Mitochondrial carrier domain"/>
    <property type="match status" value="1"/>
</dbReference>
<comment type="similarity">
    <text evidence="2 9">Belongs to the mitochondrial carrier (TC 2.A.29) family.</text>
</comment>
<feature type="signal peptide" evidence="10">
    <location>
        <begin position="1"/>
        <end position="23"/>
    </location>
</feature>
<keyword evidence="7 8" id="KW-0472">Membrane</keyword>
<sequence length="363" mass="39192">MGIITANRHVSLLFLIAIFFSQSLEVINASKLPFTRANSKGSSTVAAQRKKLAEKHSSSAREKWDSNLPIRGGSDGNVSEVGPIQMFVETLKESRKYLVAAAVARSVSIFGMYPVDTIKTRMQMGQPMGLRDGIYKGVGGSLFGQVPYGVLTFGSYEIYKKKLLEKFPETSPSVLYAFAAVLGDITGSGWLCPSEVVKQQLQGGMYTSTREAVSAIWSTKGIGGFYQGYIGGLARDVPFRVCQLTSFEVTKNSYLRLKRKRSGMSEDAELTLSAAESAAVGAVCGTFSAAVTTPLDRIKTLLMTDSANYGGTVISCATKIIKDEGISGMFKGIVPRVAYIAPSVVIFFTAYEQVQNRFASSAQ</sequence>
<dbReference type="EMBL" id="HBEL01015121">
    <property type="protein sequence ID" value="CAD8411116.1"/>
    <property type="molecule type" value="Transcribed_RNA"/>
</dbReference>
<evidence type="ECO:0000256" key="9">
    <source>
        <dbReference type="RuleBase" id="RU000488"/>
    </source>
</evidence>
<protein>
    <recommendedName>
        <fullName evidence="12">Mitochondrial carrier protein</fullName>
    </recommendedName>
</protein>
<keyword evidence="6" id="KW-1133">Transmembrane helix</keyword>
<keyword evidence="10" id="KW-0732">Signal</keyword>
<dbReference type="AlphaFoldDB" id="A0A7S0C337"/>
<dbReference type="SUPFAM" id="SSF103506">
    <property type="entry name" value="Mitochondrial carrier"/>
    <property type="match status" value="1"/>
</dbReference>
<feature type="repeat" description="Solcar" evidence="8">
    <location>
        <begin position="92"/>
        <end position="162"/>
    </location>
</feature>
<evidence type="ECO:0000256" key="1">
    <source>
        <dbReference type="ARBA" id="ARBA00004141"/>
    </source>
</evidence>
<evidence type="ECO:0000256" key="2">
    <source>
        <dbReference type="ARBA" id="ARBA00006375"/>
    </source>
</evidence>
<evidence type="ECO:0000313" key="11">
    <source>
        <dbReference type="EMBL" id="CAD8411116.1"/>
    </source>
</evidence>
<dbReference type="InterPro" id="IPR023395">
    <property type="entry name" value="MCP_dom_sf"/>
</dbReference>
<organism evidence="11">
    <name type="scientific">Proboscia inermis</name>
    <dbReference type="NCBI Taxonomy" id="420281"/>
    <lineage>
        <taxon>Eukaryota</taxon>
        <taxon>Sar</taxon>
        <taxon>Stramenopiles</taxon>
        <taxon>Ochrophyta</taxon>
        <taxon>Bacillariophyta</taxon>
        <taxon>Coscinodiscophyceae</taxon>
        <taxon>Rhizosoleniophycidae</taxon>
        <taxon>Rhizosoleniales</taxon>
        <taxon>Rhizosoleniaceae</taxon>
        <taxon>Proboscia</taxon>
    </lineage>
</organism>
<evidence type="ECO:0000256" key="4">
    <source>
        <dbReference type="ARBA" id="ARBA00022692"/>
    </source>
</evidence>
<keyword evidence="4 8" id="KW-0812">Transmembrane</keyword>
<feature type="repeat" description="Solcar" evidence="8">
    <location>
        <begin position="272"/>
        <end position="357"/>
    </location>
</feature>
<gene>
    <name evidence="11" type="ORF">PINE0816_LOCUS7239</name>
</gene>
<accession>A0A7S0C337</accession>
<evidence type="ECO:0000256" key="10">
    <source>
        <dbReference type="SAM" id="SignalP"/>
    </source>
</evidence>
<feature type="repeat" description="Solcar" evidence="8">
    <location>
        <begin position="171"/>
        <end position="253"/>
    </location>
</feature>
<proteinExistence type="inferred from homology"/>
<evidence type="ECO:0000256" key="5">
    <source>
        <dbReference type="ARBA" id="ARBA00022737"/>
    </source>
</evidence>
<reference evidence="11" key="1">
    <citation type="submission" date="2021-01" db="EMBL/GenBank/DDBJ databases">
        <authorList>
            <person name="Corre E."/>
            <person name="Pelletier E."/>
            <person name="Niang G."/>
            <person name="Scheremetjew M."/>
            <person name="Finn R."/>
            <person name="Kale V."/>
            <person name="Holt S."/>
            <person name="Cochrane G."/>
            <person name="Meng A."/>
            <person name="Brown T."/>
            <person name="Cohen L."/>
        </authorList>
    </citation>
    <scope>NUCLEOTIDE SEQUENCE</scope>
    <source>
        <strain evidence="11">CCAP1064/1</strain>
    </source>
</reference>